<evidence type="ECO:0000313" key="5">
    <source>
        <dbReference type="EMBL" id="GLC62112.1"/>
    </source>
</evidence>
<dbReference type="Pfam" id="PF13692">
    <property type="entry name" value="Glyco_trans_1_4"/>
    <property type="match status" value="2"/>
</dbReference>
<dbReference type="Pfam" id="PF13193">
    <property type="entry name" value="AMP-binding_C"/>
    <property type="match status" value="1"/>
</dbReference>
<dbReference type="PANTHER" id="PTHR45527:SF1">
    <property type="entry name" value="FATTY ACID SYNTHASE"/>
    <property type="match status" value="1"/>
</dbReference>
<dbReference type="CDD" id="cd05930">
    <property type="entry name" value="A_NRPS"/>
    <property type="match status" value="1"/>
</dbReference>
<dbReference type="InterPro" id="IPR001242">
    <property type="entry name" value="Condensation_dom"/>
</dbReference>
<dbReference type="InterPro" id="IPR009081">
    <property type="entry name" value="PP-bd_ACP"/>
</dbReference>
<dbReference type="CDD" id="cd01635">
    <property type="entry name" value="Glycosyltransferase_GTB-type"/>
    <property type="match status" value="1"/>
</dbReference>
<dbReference type="GO" id="GO:0016740">
    <property type="term" value="F:transferase activity"/>
    <property type="evidence" value="ECO:0007669"/>
    <property type="project" value="InterPro"/>
</dbReference>
<dbReference type="SUPFAM" id="SSF52777">
    <property type="entry name" value="CoA-dependent acyltransferases"/>
    <property type="match status" value="2"/>
</dbReference>
<dbReference type="Gene3D" id="3.30.300.30">
    <property type="match status" value="1"/>
</dbReference>
<gene>
    <name evidence="5" type="primary">PLESTB003117</name>
    <name evidence="5" type="ORF">PLESTB_001842000</name>
</gene>
<name>A0A9W6FA59_9CHLO</name>
<dbReference type="GO" id="GO:0005737">
    <property type="term" value="C:cytoplasm"/>
    <property type="evidence" value="ECO:0007669"/>
    <property type="project" value="TreeGrafter"/>
</dbReference>
<keyword evidence="3" id="KW-0436">Ligase</keyword>
<keyword evidence="6" id="KW-1185">Reference proteome</keyword>
<dbReference type="InterPro" id="IPR020806">
    <property type="entry name" value="PKS_PP-bd"/>
</dbReference>
<dbReference type="Pfam" id="PF00550">
    <property type="entry name" value="PP-binding"/>
    <property type="match status" value="1"/>
</dbReference>
<dbReference type="GO" id="GO:0043041">
    <property type="term" value="P:amino acid activation for nonribosomal peptide biosynthetic process"/>
    <property type="evidence" value="ECO:0007669"/>
    <property type="project" value="TreeGrafter"/>
</dbReference>
<dbReference type="CDD" id="cd03801">
    <property type="entry name" value="GT4_PimA-like"/>
    <property type="match status" value="1"/>
</dbReference>
<dbReference type="InterPro" id="IPR023213">
    <property type="entry name" value="CAT-like_dom_sf"/>
</dbReference>
<dbReference type="GO" id="GO:0016874">
    <property type="term" value="F:ligase activity"/>
    <property type="evidence" value="ECO:0007669"/>
    <property type="project" value="UniProtKB-KW"/>
</dbReference>
<evidence type="ECO:0000256" key="1">
    <source>
        <dbReference type="ARBA" id="ARBA00022450"/>
    </source>
</evidence>
<dbReference type="Gene3D" id="3.30.559.10">
    <property type="entry name" value="Chloramphenicol acetyltransferase-like domain"/>
    <property type="match status" value="1"/>
</dbReference>
<dbReference type="Gene3D" id="3.30.559.30">
    <property type="entry name" value="Nonribosomal peptide synthetase, condensation domain"/>
    <property type="match status" value="1"/>
</dbReference>
<evidence type="ECO:0000259" key="4">
    <source>
        <dbReference type="PROSITE" id="PS50075"/>
    </source>
</evidence>
<protein>
    <recommendedName>
        <fullName evidence="4">Carrier domain-containing protein</fullName>
    </recommendedName>
</protein>
<dbReference type="GO" id="GO:0044550">
    <property type="term" value="P:secondary metabolite biosynthetic process"/>
    <property type="evidence" value="ECO:0007669"/>
    <property type="project" value="TreeGrafter"/>
</dbReference>
<dbReference type="Pfam" id="PF03808">
    <property type="entry name" value="Glyco_tran_WecG"/>
    <property type="match status" value="1"/>
</dbReference>
<dbReference type="Gene3D" id="3.40.50.2000">
    <property type="entry name" value="Glycogen Phosphorylase B"/>
    <property type="match status" value="3"/>
</dbReference>
<dbReference type="Pfam" id="PF00668">
    <property type="entry name" value="Condensation"/>
    <property type="match status" value="1"/>
</dbReference>
<dbReference type="SUPFAM" id="SSF53756">
    <property type="entry name" value="UDP-Glycosyltransferase/glycogen phosphorylase"/>
    <property type="match status" value="2"/>
</dbReference>
<dbReference type="InterPro" id="IPR001031">
    <property type="entry name" value="Thioesterase"/>
</dbReference>
<evidence type="ECO:0000313" key="6">
    <source>
        <dbReference type="Proteomes" id="UP001165080"/>
    </source>
</evidence>
<dbReference type="InterPro" id="IPR010071">
    <property type="entry name" value="AA_adenyl_dom"/>
</dbReference>
<dbReference type="SUPFAM" id="SSF53474">
    <property type="entry name" value="alpha/beta-Hydrolases"/>
    <property type="match status" value="1"/>
</dbReference>
<accession>A0A9W6FA59</accession>
<proteinExistence type="predicted"/>
<keyword evidence="1" id="KW-0596">Phosphopantetheine</keyword>
<keyword evidence="2" id="KW-0597">Phosphoprotein</keyword>
<dbReference type="CDD" id="cd06533">
    <property type="entry name" value="Glyco_transf_WecG_TagA"/>
    <property type="match status" value="1"/>
</dbReference>
<reference evidence="5 6" key="1">
    <citation type="journal article" date="2023" name="Commun. Biol.">
        <title>Reorganization of the ancestral sex-determining regions during the evolution of trioecy in Pleodorina starrii.</title>
        <authorList>
            <person name="Takahashi K."/>
            <person name="Suzuki S."/>
            <person name="Kawai-Toyooka H."/>
            <person name="Yamamoto K."/>
            <person name="Hamaji T."/>
            <person name="Ootsuki R."/>
            <person name="Yamaguchi H."/>
            <person name="Kawachi M."/>
            <person name="Higashiyama T."/>
            <person name="Nozaki H."/>
        </authorList>
    </citation>
    <scope>NUCLEOTIDE SEQUENCE [LARGE SCALE GENOMIC DNA]</scope>
    <source>
        <strain evidence="5 6">NIES-4479</strain>
    </source>
</reference>
<dbReference type="InterPro" id="IPR020845">
    <property type="entry name" value="AMP-binding_CS"/>
</dbReference>
<dbReference type="GO" id="GO:0031177">
    <property type="term" value="F:phosphopantetheine binding"/>
    <property type="evidence" value="ECO:0007669"/>
    <property type="project" value="InterPro"/>
</dbReference>
<dbReference type="Gene3D" id="1.10.1200.10">
    <property type="entry name" value="ACP-like"/>
    <property type="match status" value="1"/>
</dbReference>
<dbReference type="Proteomes" id="UP001165080">
    <property type="component" value="Unassembled WGS sequence"/>
</dbReference>
<dbReference type="InterPro" id="IPR025110">
    <property type="entry name" value="AMP-bd_C"/>
</dbReference>
<dbReference type="PROSITE" id="PS00012">
    <property type="entry name" value="PHOSPHOPANTETHEINE"/>
    <property type="match status" value="1"/>
</dbReference>
<dbReference type="PANTHER" id="PTHR45527">
    <property type="entry name" value="NONRIBOSOMAL PEPTIDE SYNTHETASE"/>
    <property type="match status" value="1"/>
</dbReference>
<dbReference type="EMBL" id="BRXU01000058">
    <property type="protein sequence ID" value="GLC62112.1"/>
    <property type="molecule type" value="Genomic_DNA"/>
</dbReference>
<dbReference type="Pfam" id="PF00501">
    <property type="entry name" value="AMP-binding"/>
    <property type="match status" value="1"/>
</dbReference>
<dbReference type="Gene3D" id="3.40.50.1820">
    <property type="entry name" value="alpha/beta hydrolase"/>
    <property type="match status" value="1"/>
</dbReference>
<evidence type="ECO:0000256" key="2">
    <source>
        <dbReference type="ARBA" id="ARBA00022553"/>
    </source>
</evidence>
<dbReference type="PROSITE" id="PS00455">
    <property type="entry name" value="AMP_BINDING"/>
    <property type="match status" value="1"/>
</dbReference>
<dbReference type="SUPFAM" id="SSF47336">
    <property type="entry name" value="ACP-like"/>
    <property type="match status" value="1"/>
</dbReference>
<dbReference type="InterPro" id="IPR045851">
    <property type="entry name" value="AMP-bd_C_sf"/>
</dbReference>
<dbReference type="SUPFAM" id="SSF56801">
    <property type="entry name" value="Acetyl-CoA synthetase-like"/>
    <property type="match status" value="1"/>
</dbReference>
<sequence length="2209" mass="238016">MNGDDMDPTLPPDRIGYVINTYPRPSQTFIRREIRALEAAGLTVARFAMRRDDQPVLSAEDQAEADRTEYVLDRGALALGMALIRAVIRHPRSLLRALSAGRRSGPGRGPLRQVIYLAEAAILADRSRQLGLTHLHAHFGTNSADVVRYVRMLGGPGYSVTFHGPEEFDGPHTLLLRDKVAEARFAVAVSAFGRSQLARWAPFDAWDRIKVVHCGIDPALFAAPVPLPPGPDAHDPLRVVCIGRFAEQKGQVLLIEAMARCTAPVHLTLVGDGPLRAEIQRAIRAHGLDTRVTLAGWLDESGVRDALSAAHVMAMPSFAEGLPVALMEAMAAGRPCIATLIAGIPELMVDGQTGWLIPAGSEDDLAKALDTAARTPRDQLERMGAAARTRALTRHDIATEAGKLAALFADSRNRTDDRKIVRDLPAATDSQAAFLAGSDQADPNRAHIEQIVLDAPSDILAPGPLLAAWQQLADRHETLRTVLVTDDTGILRLDVLDHAPVHMDSADLSDGMVDRFLADDRAAGVDPTERPGWRVTMADLGGGQARMVWTIHHALIDGTSIALILTELWRILSGDPLMAPGIGFVQAIREHQLDEPQARAAFAATLSDESVASAFPAAPAKTHGPMHQTDLTLSMDACDAIRRLAHAAQVTTLTVVQAAWSMLLMRWTGRSGAAFGLVESGRGRNDRVAGCLVTTVPFQVRMDDIGTFGDLLARLRAQTLQLRPHSHARQTLIRQWSGRQGRAALYDTVLMYQRGTLAARLAADGCGWTGVRLIEEGTALMSLSVHDEGALWLSLEHDAARLPDEVATRILHQIANLLQAMGRADTDTPLSDLTMLGAEEQRHLHALGRPDRPVPDVLPDLASAFEATVARHGDRTAVTEAQTGHSVDFRTLDQQANALAARLVECGIGPQDVVAIALPRSVRQIAAMLATLKVGAGFLLLDLDQSHDYLSGLIRQARAKAIVVQQDMPLSTAAPNVVMADDACQAHAPPRPSLDADSLAYVTFTSGSTGTPKAVRGLNAALSAHAHAMVDAYALTERDTVLQFATPSFDVALEEVWPTLLSGAHVVLRDATPLGSIQGLLDLVRRHGLTVLNLPASYWQQMVADLRDHPRPIPDSLRLLVTGSERVPPAAFREWQRLAPGVRFVNAYGPAEATVTSTLWQGSSLSAGSEVPIGRPAGHARVVLRAPDGTPTPVGGEGEIVIGGQAVSGGYLDDPDSTARAFTADAEGRLYRSGDLGRWSADGQLMFLGREDRQVKLRGQRIELGQIESALAARPGVLQLFVDLDKGPPARLLGWVVIEDGTDIDQVARDLRDQLPAYMVPRLIAVDDLPVTANGKIARDLLPRPAAAGPVAGPGHAEPQVLSVAACMANVLDLAHVGPDDDFYDLGGDSLLALRLISLVRSRTGLRLHTADVMQAPTPEGLVRLHRTTPDRPRYLIPTQPLGHNVPIIGVHVLGRKQALFRPLSDALGPDYPVLGLTVGVPEGGLDIRVEAVARTYLEELDRHLPGQPVCLVAVSMASYFALELAQQLRRAGREVPLLVVLDAAGPGGRPSVRGWAKLRAHLGQLRRHGLRHIVETLDNRRPHEQPEVRDLLPTDGEGPTVDMAQLIEANVQAVIHYNPQPYDRPIAIFRADASFWDSPEGKRQGLGWAQIAAGGWTLHDLPGTHLSILEPGNVETSAADADRHPRKGAMMQFAIGDDRVALTVPDRQALLSIVETRLAARQGFALATMNVDHLEKLRSDADFRTAYAQHDLIVADGNPVVWLARLGGQRVSLVPGSDLVQPLCALAARLDRGVAILAGTEEGGQDAARRLIAAHPGLTVSLVAAPGFPFDPHGAEADALLDRLNASGASLCLLALGAPRQEILAARGRRICPQTPAVMTGMLVMVPSVHVMMRDGQMWMDNKFVAGLHLFAREWGGPTRVVLRQGSAKLPFASPVTAADLPGELRLIAQDAPISAEDLRGAQVVLGTADDHRQLDLARLCGAVGARLVYAIEYPLQTRLAVARLDLARRPLRLARSVQWLLTQELRLRRALRSAHGVQANGYPAMAAYGGLNDDTCLYLDNRSERETMATASEMQARAEWNGPLRIVHAGRLIAMKGTQDLIPTAIALREQGVDFRMDIFGAGDMQQAIADDVARHDLGGAVHLHQPVDFATGLVPWMRRNADLFLAPHRQSDPSCSYLEAMGCGVPVLGTDNRMWSELARQSGGGP</sequence>
<dbReference type="SMART" id="SM00823">
    <property type="entry name" value="PKS_PP"/>
    <property type="match status" value="1"/>
</dbReference>
<dbReference type="InterPro" id="IPR000873">
    <property type="entry name" value="AMP-dep_synth/lig_dom"/>
</dbReference>
<dbReference type="InterPro" id="IPR042099">
    <property type="entry name" value="ANL_N_sf"/>
</dbReference>
<feature type="domain" description="Carrier" evidence="4">
    <location>
        <begin position="1355"/>
        <end position="1430"/>
    </location>
</feature>
<dbReference type="InterPro" id="IPR006162">
    <property type="entry name" value="Ppantetheine_attach_site"/>
</dbReference>
<dbReference type="InterPro" id="IPR036736">
    <property type="entry name" value="ACP-like_sf"/>
</dbReference>
<dbReference type="Gene3D" id="3.40.50.12780">
    <property type="entry name" value="N-terminal domain of ligase-like"/>
    <property type="match status" value="1"/>
</dbReference>
<dbReference type="NCBIfam" id="TIGR01733">
    <property type="entry name" value="AA-adenyl-dom"/>
    <property type="match status" value="1"/>
</dbReference>
<comment type="caution">
    <text evidence="5">The sequence shown here is derived from an EMBL/GenBank/DDBJ whole genome shotgun (WGS) entry which is preliminary data.</text>
</comment>
<evidence type="ECO:0000256" key="3">
    <source>
        <dbReference type="ARBA" id="ARBA00022598"/>
    </source>
</evidence>
<dbReference type="InterPro" id="IPR029058">
    <property type="entry name" value="AB_hydrolase_fold"/>
</dbReference>
<dbReference type="PROSITE" id="PS50075">
    <property type="entry name" value="CARRIER"/>
    <property type="match status" value="1"/>
</dbReference>
<dbReference type="InterPro" id="IPR004629">
    <property type="entry name" value="WecG_TagA_CpsF"/>
</dbReference>
<organism evidence="5 6">
    <name type="scientific">Pleodorina starrii</name>
    <dbReference type="NCBI Taxonomy" id="330485"/>
    <lineage>
        <taxon>Eukaryota</taxon>
        <taxon>Viridiplantae</taxon>
        <taxon>Chlorophyta</taxon>
        <taxon>core chlorophytes</taxon>
        <taxon>Chlorophyceae</taxon>
        <taxon>CS clade</taxon>
        <taxon>Chlamydomonadales</taxon>
        <taxon>Volvocaceae</taxon>
        <taxon>Pleodorina</taxon>
    </lineage>
</organism>
<dbReference type="Pfam" id="PF00975">
    <property type="entry name" value="Thioesterase"/>
    <property type="match status" value="1"/>
</dbReference>